<evidence type="ECO:0000313" key="4">
    <source>
        <dbReference type="Proteomes" id="UP001150641"/>
    </source>
</evidence>
<sequence length="132" mass="14710">MKRVSLLLASLLLSATAFANECEKANTQIESNECYDAQYKKDDQLLNQTYKKVLNLATPEQQNLLKQAQLAWIKVRDADCKFVSSGSEGGTIGPMIYSICLSDRTKERTAFLESLTQCEEGDLSCPLPPQQN</sequence>
<proteinExistence type="predicted"/>
<dbReference type="Gene3D" id="1.20.1270.180">
    <property type="match status" value="1"/>
</dbReference>
<dbReference type="RefSeq" id="WP_271125036.1">
    <property type="nucleotide sequence ID" value="NZ_JALHAN010000069.1"/>
</dbReference>
<dbReference type="InterPro" id="IPR009739">
    <property type="entry name" value="LprI-like_N"/>
</dbReference>
<name>A0A9X2W6R5_9ENTR</name>
<reference evidence="3" key="1">
    <citation type="submission" date="2022-03" db="EMBL/GenBank/DDBJ databases">
        <title>Proposal of a novel genus Dryocolo and two novel species.</title>
        <authorList>
            <person name="Maddock D.W."/>
            <person name="Brady C.L."/>
            <person name="Denman S."/>
            <person name="Arnold D."/>
        </authorList>
    </citation>
    <scope>NUCLEOTIDE SEQUENCE</scope>
    <source>
        <strain evidence="3">H6W4</strain>
    </source>
</reference>
<dbReference type="AlphaFoldDB" id="A0A9X2W6R5"/>
<comment type="caution">
    <text evidence="3">The sequence shown here is derived from an EMBL/GenBank/DDBJ whole genome shotgun (WGS) entry which is preliminary data.</text>
</comment>
<feature type="signal peptide" evidence="1">
    <location>
        <begin position="1"/>
        <end position="19"/>
    </location>
</feature>
<keyword evidence="4" id="KW-1185">Reference proteome</keyword>
<dbReference type="Proteomes" id="UP001150641">
    <property type="component" value="Unassembled WGS sequence"/>
</dbReference>
<protein>
    <submittedName>
        <fullName evidence="3">Lysozyme inhibitor LprI family protein</fullName>
    </submittedName>
</protein>
<feature type="chain" id="PRO_5040865105" evidence="1">
    <location>
        <begin position="20"/>
        <end position="132"/>
    </location>
</feature>
<dbReference type="EMBL" id="JALHAP010000064">
    <property type="protein sequence ID" value="MCT4700379.1"/>
    <property type="molecule type" value="Genomic_DNA"/>
</dbReference>
<evidence type="ECO:0000313" key="3">
    <source>
        <dbReference type="EMBL" id="MCT4700379.1"/>
    </source>
</evidence>
<accession>A0A9X2W6R5</accession>
<evidence type="ECO:0000259" key="2">
    <source>
        <dbReference type="Pfam" id="PF07007"/>
    </source>
</evidence>
<keyword evidence="1" id="KW-0732">Signal</keyword>
<dbReference type="Pfam" id="PF07007">
    <property type="entry name" value="LprI"/>
    <property type="match status" value="1"/>
</dbReference>
<dbReference type="PANTHER" id="PTHR39176">
    <property type="entry name" value="PERIPLASMIC PROTEIN-RELATED"/>
    <property type="match status" value="1"/>
</dbReference>
<feature type="domain" description="Lysozyme inhibitor LprI-like N-terminal" evidence="2">
    <location>
        <begin position="22"/>
        <end position="112"/>
    </location>
</feature>
<gene>
    <name evidence="3" type="ORF">MUA00_00870</name>
</gene>
<evidence type="ECO:0000256" key="1">
    <source>
        <dbReference type="SAM" id="SignalP"/>
    </source>
</evidence>
<organism evidence="3 4">
    <name type="scientific">Dryocola boscaweniae</name>
    <dbReference type="NCBI Taxonomy" id="2925397"/>
    <lineage>
        <taxon>Bacteria</taxon>
        <taxon>Pseudomonadati</taxon>
        <taxon>Pseudomonadota</taxon>
        <taxon>Gammaproteobacteria</taxon>
        <taxon>Enterobacterales</taxon>
        <taxon>Enterobacteriaceae</taxon>
        <taxon>Dryocola</taxon>
    </lineage>
</organism>
<dbReference type="PANTHER" id="PTHR39176:SF1">
    <property type="entry name" value="PERIPLASMIC PROTEIN"/>
    <property type="match status" value="1"/>
</dbReference>